<name>A0A078AK50_STYLE</name>
<keyword evidence="3" id="KW-1185">Reference proteome</keyword>
<reference evidence="2 3" key="1">
    <citation type="submission" date="2014-06" db="EMBL/GenBank/DDBJ databases">
        <authorList>
            <person name="Swart Estienne"/>
        </authorList>
    </citation>
    <scope>NUCLEOTIDE SEQUENCE [LARGE SCALE GENOMIC DNA]</scope>
    <source>
        <strain evidence="2 3">130c</strain>
    </source>
</reference>
<accession>A0A078AK50</accession>
<feature type="compositionally biased region" description="Basic and acidic residues" evidence="1">
    <location>
        <begin position="37"/>
        <end position="53"/>
    </location>
</feature>
<dbReference type="Proteomes" id="UP000039865">
    <property type="component" value="Unassembled WGS sequence"/>
</dbReference>
<evidence type="ECO:0008006" key="4">
    <source>
        <dbReference type="Google" id="ProtNLM"/>
    </source>
</evidence>
<evidence type="ECO:0000256" key="1">
    <source>
        <dbReference type="SAM" id="MobiDB-lite"/>
    </source>
</evidence>
<dbReference type="InParanoid" id="A0A078AK50"/>
<feature type="region of interest" description="Disordered" evidence="1">
    <location>
        <begin position="311"/>
        <end position="330"/>
    </location>
</feature>
<gene>
    <name evidence="2" type="primary">Contig11977.g12810</name>
    <name evidence="2" type="ORF">STYLEM_10856</name>
</gene>
<organism evidence="2 3">
    <name type="scientific">Stylonychia lemnae</name>
    <name type="common">Ciliate</name>
    <dbReference type="NCBI Taxonomy" id="5949"/>
    <lineage>
        <taxon>Eukaryota</taxon>
        <taxon>Sar</taxon>
        <taxon>Alveolata</taxon>
        <taxon>Ciliophora</taxon>
        <taxon>Intramacronucleata</taxon>
        <taxon>Spirotrichea</taxon>
        <taxon>Stichotrichia</taxon>
        <taxon>Sporadotrichida</taxon>
        <taxon>Oxytrichidae</taxon>
        <taxon>Stylonychinae</taxon>
        <taxon>Stylonychia</taxon>
    </lineage>
</organism>
<protein>
    <recommendedName>
        <fullName evidence="4">PH domain-containing protein</fullName>
    </recommendedName>
</protein>
<dbReference type="EMBL" id="CCKQ01010316">
    <property type="protein sequence ID" value="CDW81832.1"/>
    <property type="molecule type" value="Genomic_DNA"/>
</dbReference>
<evidence type="ECO:0000313" key="3">
    <source>
        <dbReference type="Proteomes" id="UP000039865"/>
    </source>
</evidence>
<sequence>MGSFCSRNQKEQCFQYPPEPSFRDVKSYQAKKKFDHRVKLENQTDKNKGEEKQFSPQQDQNNHDDSSYECYKNLRNDRKKLRLGYHKYFEDLRDKLRESLQDLHIDGNGSIAQKTTPSSVNRKELKEGFDDDHIEHEHRDDDLFKDNTVRNSIWDDHDTQSIMYGLKSRLLMDQQFTPTSDKEKYTGEMPSRILQELQILISQMEDYEDFNEKDDYQHEIQVLIQEIDKHFFINKSHVLTTLPEVATENTILPTQPESRISQLPFKKSDQFYRTSEKRKSVQIQSLQPKQVTIMNNSNKTFTKKKQLDKFSTNKSLHSADKSQSKQSMRSNDAESALSISIKSFKISKESEFFAFLENIYLQYQIEKQSSIQEQNLEVGIFESKIFRQPQNNKVLIQRSLILFYNQIQCHNYPRLEYQSPLFTIPIDNIKSIEMIPSNTNKISKSVQKKFETLFKQYKTKSASQNQNDKTQQHFFFKIVLDIPLKDYNKVHIIKKNAISDRIVNETADPFKDCIMEGISKEPNLNENSDYFDTIILNNDDDQKSNMFDDEESNLTQFRMSHSIRQLQQKAKGFNSQKTDYYEVFEIGCSDEVTCKKWVLTIKWLIKRHLNSIN</sequence>
<dbReference type="AlphaFoldDB" id="A0A078AK50"/>
<feature type="region of interest" description="Disordered" evidence="1">
    <location>
        <begin position="33"/>
        <end position="69"/>
    </location>
</feature>
<evidence type="ECO:0000313" key="2">
    <source>
        <dbReference type="EMBL" id="CDW81832.1"/>
    </source>
</evidence>
<proteinExistence type="predicted"/>